<sequence length="160" mass="18260">MDQSEAASSKQDWDEARFILQADLRSPSNMMHLADEPESPLHRIGMPQASSTFDDRDADDANMSLLTLSKRTSFFTTLRKKHIWRRVSYCIGVGEHRPFTIPGTGQLVPRTKRNVAFFASLYTVALSLMGIGIVLLEFPLWVVWFCTRYALPRSCRHIDP</sequence>
<evidence type="ECO:0000256" key="1">
    <source>
        <dbReference type="SAM" id="Phobius"/>
    </source>
</evidence>
<feature type="transmembrane region" description="Helical" evidence="1">
    <location>
        <begin position="115"/>
        <end position="135"/>
    </location>
</feature>
<protein>
    <submittedName>
        <fullName evidence="3">Aste57867_17654 protein</fullName>
    </submittedName>
</protein>
<evidence type="ECO:0000313" key="3">
    <source>
        <dbReference type="EMBL" id="VFT94405.1"/>
    </source>
</evidence>
<dbReference type="Proteomes" id="UP000332933">
    <property type="component" value="Unassembled WGS sequence"/>
</dbReference>
<proteinExistence type="predicted"/>
<keyword evidence="4" id="KW-1185">Reference proteome</keyword>
<dbReference type="EMBL" id="CAADRA010006240">
    <property type="protein sequence ID" value="VFT94405.1"/>
    <property type="molecule type" value="Genomic_DNA"/>
</dbReference>
<accession>A0A485L8F2</accession>
<keyword evidence="1" id="KW-0812">Transmembrane</keyword>
<evidence type="ECO:0000313" key="4">
    <source>
        <dbReference type="Proteomes" id="UP000332933"/>
    </source>
</evidence>
<dbReference type="AlphaFoldDB" id="A0A485L8F2"/>
<organism evidence="3 4">
    <name type="scientific">Aphanomyces stellatus</name>
    <dbReference type="NCBI Taxonomy" id="120398"/>
    <lineage>
        <taxon>Eukaryota</taxon>
        <taxon>Sar</taxon>
        <taxon>Stramenopiles</taxon>
        <taxon>Oomycota</taxon>
        <taxon>Saprolegniomycetes</taxon>
        <taxon>Saprolegniales</taxon>
        <taxon>Verrucalvaceae</taxon>
        <taxon>Aphanomyces</taxon>
    </lineage>
</organism>
<evidence type="ECO:0000313" key="2">
    <source>
        <dbReference type="EMBL" id="KAF0691042.1"/>
    </source>
</evidence>
<reference evidence="2" key="2">
    <citation type="submission" date="2019-06" db="EMBL/GenBank/DDBJ databases">
        <title>Genomics analysis of Aphanomyces spp. identifies a new class of oomycete effector associated with host adaptation.</title>
        <authorList>
            <person name="Gaulin E."/>
        </authorList>
    </citation>
    <scope>NUCLEOTIDE SEQUENCE</scope>
    <source>
        <strain evidence="2">CBS 578.67</strain>
    </source>
</reference>
<name>A0A485L8F2_9STRA</name>
<dbReference type="EMBL" id="VJMH01006219">
    <property type="protein sequence ID" value="KAF0691042.1"/>
    <property type="molecule type" value="Genomic_DNA"/>
</dbReference>
<reference evidence="3 4" key="1">
    <citation type="submission" date="2019-03" db="EMBL/GenBank/DDBJ databases">
        <authorList>
            <person name="Gaulin E."/>
            <person name="Dumas B."/>
        </authorList>
    </citation>
    <scope>NUCLEOTIDE SEQUENCE [LARGE SCALE GENOMIC DNA]</scope>
    <source>
        <strain evidence="3">CBS 568.67</strain>
    </source>
</reference>
<keyword evidence="1" id="KW-0472">Membrane</keyword>
<gene>
    <name evidence="3" type="primary">Aste57867_17654</name>
    <name evidence="2" type="ORF">As57867_017593</name>
    <name evidence="3" type="ORF">ASTE57867_17654</name>
</gene>
<keyword evidence="1" id="KW-1133">Transmembrane helix</keyword>